<protein>
    <submittedName>
        <fullName evidence="1">Uncharacterized protein</fullName>
    </submittedName>
</protein>
<organism evidence="1 2">
    <name type="scientific">Pyramimonas orientalis virus 01B</name>
    <dbReference type="NCBI Taxonomy" id="3134525"/>
    <lineage>
        <taxon>Viruses</taxon>
        <taxon>Varidnaviria</taxon>
        <taxon>Bamfordvirae</taxon>
        <taxon>Nucleocytoviricota</taxon>
        <taxon>Megaviricetes</taxon>
        <taxon>Imitervirales</taxon>
        <taxon>Allomimiviridae</taxon>
        <taxon>Heliosvirus</taxon>
        <taxon>Heliosvirus raunefjordenense</taxon>
    </lineage>
</organism>
<accession>A0A7M4CER4</accession>
<evidence type="ECO:0000313" key="1">
    <source>
        <dbReference type="EMBL" id="QOI90172.1"/>
    </source>
</evidence>
<dbReference type="EMBL" id="MT663534">
    <property type="protein sequence ID" value="QOI90172.1"/>
    <property type="molecule type" value="Genomic_DNA"/>
</dbReference>
<evidence type="ECO:0000313" key="2">
    <source>
        <dbReference type="Proteomes" id="UP001162120"/>
    </source>
</evidence>
<keyword evidence="2" id="KW-1185">Reference proteome</keyword>
<reference evidence="1" key="1">
    <citation type="submission" date="2020-06" db="EMBL/GenBank/DDBJ databases">
        <title>Lateral gene transfer of anion-conducting channel rhodopsins between green algae and giant viruses.</title>
        <authorList>
            <person name="Rozenberg A."/>
            <person name="Oppermann J."/>
            <person name="Wietek J."/>
            <person name="Fernandez Lahore R.G."/>
            <person name="Sandaa R.-A."/>
            <person name="Bratbak G."/>
            <person name="Hegemann P."/>
            <person name="Beja O."/>
        </authorList>
    </citation>
    <scope>NUCLEOTIDE SEQUENCE</scope>
    <source>
        <strain evidence="1">01B</strain>
    </source>
</reference>
<name>A0A7M4CER4_9VIRU</name>
<gene>
    <name evidence="1" type="ORF">HWQ62_00035</name>
</gene>
<sequence length="87" mass="10372">MTNVYEIVEEVMLNKQPKQFYLDKYPEFSSNYPYLLNKLYEDNFDKDTLRYMLNQKQKIDANKSSEYDASVKVGTVLVDKYVKPNLN</sequence>
<proteinExistence type="predicted"/>
<dbReference type="Proteomes" id="UP001162120">
    <property type="component" value="Segment"/>
</dbReference>